<feature type="non-terminal residue" evidence="1">
    <location>
        <position position="1"/>
    </location>
</feature>
<gene>
    <name evidence="1" type="ORF">SRO942_LOCUS50308</name>
</gene>
<comment type="caution">
    <text evidence="1">The sequence shown here is derived from an EMBL/GenBank/DDBJ whole genome shotgun (WGS) entry which is preliminary data.</text>
</comment>
<dbReference type="Proteomes" id="UP000681722">
    <property type="component" value="Unassembled WGS sequence"/>
</dbReference>
<dbReference type="OrthoDB" id="10053035at2759"/>
<proteinExistence type="predicted"/>
<protein>
    <submittedName>
        <fullName evidence="1">Uncharacterized protein</fullName>
    </submittedName>
</protein>
<organism evidence="1 2">
    <name type="scientific">Didymodactylos carnosus</name>
    <dbReference type="NCBI Taxonomy" id="1234261"/>
    <lineage>
        <taxon>Eukaryota</taxon>
        <taxon>Metazoa</taxon>
        <taxon>Spiralia</taxon>
        <taxon>Gnathifera</taxon>
        <taxon>Rotifera</taxon>
        <taxon>Eurotatoria</taxon>
        <taxon>Bdelloidea</taxon>
        <taxon>Philodinida</taxon>
        <taxon>Philodinidae</taxon>
        <taxon>Didymodactylos</taxon>
    </lineage>
</organism>
<feature type="non-terminal residue" evidence="1">
    <location>
        <position position="102"/>
    </location>
</feature>
<evidence type="ECO:0000313" key="2">
    <source>
        <dbReference type="Proteomes" id="UP000681722"/>
    </source>
</evidence>
<accession>A0A8S3A2B1</accession>
<sequence>VRFDSIDFHATPNLGPVEAKIASQAASGGGDLCEDVQGGLDKALKLSWTKDRDSRAAQILIWVGDCPGHTPFCHNGGSGWDHYLGGLPDVPLMTDLITEIKN</sequence>
<reference evidence="1" key="1">
    <citation type="submission" date="2021-02" db="EMBL/GenBank/DDBJ databases">
        <authorList>
            <person name="Nowell W R."/>
        </authorList>
    </citation>
    <scope>NUCLEOTIDE SEQUENCE</scope>
</reference>
<name>A0A8S3A2B1_9BILA</name>
<dbReference type="AlphaFoldDB" id="A0A8S3A2B1"/>
<dbReference type="EMBL" id="CAJOBC010141498">
    <property type="protein sequence ID" value="CAF4647404.1"/>
    <property type="molecule type" value="Genomic_DNA"/>
</dbReference>
<evidence type="ECO:0000313" key="1">
    <source>
        <dbReference type="EMBL" id="CAF4647404.1"/>
    </source>
</evidence>